<name>A0A2W7PGK7_9BURK</name>
<protein>
    <submittedName>
        <fullName evidence="8">Secreted protein (Type I secretion substrate)</fullName>
    </submittedName>
</protein>
<dbReference type="Pfam" id="PF08548">
    <property type="entry name" value="Peptidase_M10_C"/>
    <property type="match status" value="1"/>
</dbReference>
<dbReference type="Pfam" id="PF00353">
    <property type="entry name" value="HemolysinCabind"/>
    <property type="match status" value="6"/>
</dbReference>
<dbReference type="GO" id="GO:0005509">
    <property type="term" value="F:calcium ion binding"/>
    <property type="evidence" value="ECO:0007669"/>
    <property type="project" value="InterPro"/>
</dbReference>
<dbReference type="PRINTS" id="PR00313">
    <property type="entry name" value="CABNDNGRPT"/>
</dbReference>
<dbReference type="NCBIfam" id="TIGR01965">
    <property type="entry name" value="VCBS_repeat"/>
    <property type="match status" value="4"/>
</dbReference>
<evidence type="ECO:0000256" key="4">
    <source>
        <dbReference type="ARBA" id="ARBA00022737"/>
    </source>
</evidence>
<dbReference type="NCBIfam" id="TIGR03661">
    <property type="entry name" value="T1SS_VCA0849"/>
    <property type="match status" value="1"/>
</dbReference>
<dbReference type="SUPFAM" id="SSF51120">
    <property type="entry name" value="beta-Roll"/>
    <property type="match status" value="4"/>
</dbReference>
<feature type="domain" description="Peptidase M10 serralysin C-terminal" evidence="6">
    <location>
        <begin position="69"/>
        <end position="289"/>
    </location>
</feature>
<evidence type="ECO:0000256" key="2">
    <source>
        <dbReference type="ARBA" id="ARBA00004613"/>
    </source>
</evidence>
<dbReference type="Gene3D" id="2.60.40.10">
    <property type="entry name" value="Immunoglobulins"/>
    <property type="match status" value="4"/>
</dbReference>
<dbReference type="PANTHER" id="PTHR38340">
    <property type="entry name" value="S-LAYER PROTEIN"/>
    <property type="match status" value="1"/>
</dbReference>
<dbReference type="InterPro" id="IPR001343">
    <property type="entry name" value="Hemolysn_Ca-bd"/>
</dbReference>
<dbReference type="InterPro" id="IPR013783">
    <property type="entry name" value="Ig-like_fold"/>
</dbReference>
<dbReference type="PROSITE" id="PS00330">
    <property type="entry name" value="HEMOLYSIN_CALCIUM"/>
    <property type="match status" value="5"/>
</dbReference>
<dbReference type="InterPro" id="IPR040853">
    <property type="entry name" value="RapA2_cadherin-like"/>
</dbReference>
<reference evidence="8" key="1">
    <citation type="submission" date="2018-06" db="EMBL/GenBank/DDBJ databases">
        <title>Genomic Encyclopedia of Type Strains, Phase IV (KMG-V): Genome sequencing to study the core and pangenomes of soil and plant-associated prokaryotes.</title>
        <authorList>
            <person name="Whitman W."/>
        </authorList>
    </citation>
    <scope>NUCLEOTIDE SEQUENCE [LARGE SCALE GENOMIC DNA]</scope>
    <source>
        <strain evidence="8">MLR2-44</strain>
    </source>
</reference>
<evidence type="ECO:0000256" key="3">
    <source>
        <dbReference type="ARBA" id="ARBA00022525"/>
    </source>
</evidence>
<dbReference type="InterPro" id="IPR019960">
    <property type="entry name" value="T1SS_VCA0849"/>
</dbReference>
<feature type="domain" description="RapA2 cadherin-like" evidence="7">
    <location>
        <begin position="294"/>
        <end position="357"/>
    </location>
</feature>
<dbReference type="InterPro" id="IPR011049">
    <property type="entry name" value="Serralysin-like_metalloprot_C"/>
</dbReference>
<gene>
    <name evidence="8" type="ORF">C7416_101858</name>
</gene>
<evidence type="ECO:0000256" key="1">
    <source>
        <dbReference type="ARBA" id="ARBA00001913"/>
    </source>
</evidence>
<comment type="subcellular location">
    <subcellularLocation>
        <location evidence="2">Secreted</location>
    </subcellularLocation>
</comment>
<dbReference type="InterPro" id="IPR013858">
    <property type="entry name" value="Peptidase_M10B_C"/>
</dbReference>
<dbReference type="InterPro" id="IPR050557">
    <property type="entry name" value="RTX_toxin/Mannuronan_C5-epim"/>
</dbReference>
<dbReference type="PANTHER" id="PTHR38340:SF1">
    <property type="entry name" value="S-LAYER PROTEIN"/>
    <property type="match status" value="1"/>
</dbReference>
<dbReference type="Pfam" id="PF17803">
    <property type="entry name" value="Cadherin_4"/>
    <property type="match status" value="4"/>
</dbReference>
<dbReference type="InterPro" id="IPR018511">
    <property type="entry name" value="Hemolysin-typ_Ca-bd_CS"/>
</dbReference>
<evidence type="ECO:0000259" key="6">
    <source>
        <dbReference type="Pfam" id="PF08548"/>
    </source>
</evidence>
<dbReference type="Gene3D" id="2.150.10.10">
    <property type="entry name" value="Serralysin-like metalloprotease, C-terminal"/>
    <property type="match status" value="6"/>
</dbReference>
<evidence type="ECO:0000313" key="9">
    <source>
        <dbReference type="Proteomes" id="UP000249638"/>
    </source>
</evidence>
<evidence type="ECO:0000313" key="8">
    <source>
        <dbReference type="EMBL" id="PZX34573.1"/>
    </source>
</evidence>
<sequence length="1306" mass="128555">MATVTGTNGSDSLIGTASSDTILSGNGNDYVSAGDGSDYVDAGNGDDIVEGGDGNDTLLGANGKDRVFGGRGNDSLSGGNGTDAVYGGSGDDVIGSADGASTLYTGDNGGDTLYGDGYDSHADYLRGRGHESAQPGNDRIQGGNGDDLIFGDNGDGAVVGGDDIIAGGNGRDTVYGEGGNDTVAGGGGGDTLGGGSGRDTFLYNAVSDSTAAGMDIIADFQRGTDRLDLRPVLGDTGFQWGGLTPTAHGAWYQQSGGNTYVYVDVDGNPATAEMVIRLDGLHDLTKSDFAGYDNHAPTAAADTNAIGEDNHPNPVTGNVLANDSDVDAGNVLAVASPGTYVGQYGTLQINADGSYSYTLDNGNPLVQSLRLGDHLDESFGYSVTDGQASAASTLSIRINGANDAATITASASEDTAVTEAGGVANATAGDASASGRLTVSDVDTGEAHFAAVAPDSLVGQYGTFTFNSTTGAWTYTLDNSKADALIAGQQVSDALTVSSADQTAQQTITVNITGTNDAATITASASEDATVTEAGGVGNATAGDTSASGTLTVSDVDTGEAHFAAVTPESLVGQYGTFTFNSSTGAWTYTLDNSKADALTAGQQVSDSLLVSSADQTAQRTITVNITGTNDAATITASASDDTTVIEAGGVANATAGDASASGTLTLSDVDAGEAYFAAVPPDSLVGQYGTFTFDTTTGAWTYTLDNGKADGLAAGQQVMESLTVHSADLSASQEIKVNVVGANDAAVNSVPGAQSVDEDTPLVFGTATGNALGFFDVDGGSHTVTLKASGGTITLNGTAGLQFLAGDGSADGTMTFTGSDAAIHAALDGLQFVGDKDYAGTASLQVQTSDGAATDTDAVAITIHPVNDAPMAAADVVYVSNNTGSILIPVSALLANDGDVDGSALAITALAGATGAVSNLRFAPGTNNSYIMFDSGNAAAGSFSYTVSDGAGGTSTATVTVNVSSTNGAASVTLAGQTYQASYLDGGSNNDALSGAPASDVFIGGAGSDTLRGGAGDDVLRGGAGDDTLDGGAGIDMLDLSDASSGLAFTLAQGGSTMVNLSGVGLGSDTYSNMEGVIGSRFNDSLTGSGANDVLRGGAGNDTVDGGAGIDLLDFSDATGAIDFTLVQSSSATSVNLGSVGLGTDSYKGMEGVIGSAFNDTINGSAGNDVLRGGAGDDQLTGGAGDDLITGGAGSDTLAGGAGSDTFGFLRGEAASVDTITDFDLAPASAGGDVLDLSELLSGVSVTSANVAQFVRLAEVDGNTVVSLDRDGGGSAAAFQDVAVLQGVVGLDLNTLLSNGNIHTA</sequence>
<comment type="caution">
    <text evidence="8">The sequence shown here is derived from an EMBL/GenBank/DDBJ whole genome shotgun (WGS) entry which is preliminary data.</text>
</comment>
<dbReference type="Proteomes" id="UP000249638">
    <property type="component" value="Unassembled WGS sequence"/>
</dbReference>
<dbReference type="Pfam" id="PF17963">
    <property type="entry name" value="Big_9"/>
    <property type="match status" value="1"/>
</dbReference>
<proteinExistence type="predicted"/>
<feature type="domain" description="RapA2 cadherin-like" evidence="7">
    <location>
        <begin position="506"/>
        <end position="589"/>
    </location>
</feature>
<keyword evidence="4" id="KW-0677">Repeat</keyword>
<dbReference type="GO" id="GO:0005615">
    <property type="term" value="C:extracellular space"/>
    <property type="evidence" value="ECO:0007669"/>
    <property type="project" value="InterPro"/>
</dbReference>
<dbReference type="EMBL" id="QKZN01000001">
    <property type="protein sequence ID" value="PZX34573.1"/>
    <property type="molecule type" value="Genomic_DNA"/>
</dbReference>
<feature type="domain" description="RapA2 cadherin-like" evidence="7">
    <location>
        <begin position="735"/>
        <end position="799"/>
    </location>
</feature>
<organism evidence="8 9">
    <name type="scientific">Cupriavidus phytorum</name>
    <dbReference type="NCBI Taxonomy" id="3024399"/>
    <lineage>
        <taxon>Bacteria</taxon>
        <taxon>Pseudomonadati</taxon>
        <taxon>Pseudomonadota</taxon>
        <taxon>Betaproteobacteria</taxon>
        <taxon>Burkholderiales</taxon>
        <taxon>Burkholderiaceae</taxon>
        <taxon>Cupriavidus</taxon>
    </lineage>
</organism>
<accession>A0A2W7PGK7</accession>
<dbReference type="InterPro" id="IPR010221">
    <property type="entry name" value="VCBS_dom"/>
</dbReference>
<keyword evidence="9" id="KW-1185">Reference proteome</keyword>
<feature type="region of interest" description="Disordered" evidence="5">
    <location>
        <begin position="37"/>
        <end position="84"/>
    </location>
</feature>
<keyword evidence="3" id="KW-0964">Secreted</keyword>
<comment type="cofactor">
    <cofactor evidence="1">
        <name>Ca(2+)</name>
        <dbReference type="ChEBI" id="CHEBI:29108"/>
    </cofactor>
</comment>
<evidence type="ECO:0000259" key="7">
    <source>
        <dbReference type="Pfam" id="PF17803"/>
    </source>
</evidence>
<feature type="domain" description="RapA2 cadherin-like" evidence="7">
    <location>
        <begin position="393"/>
        <end position="475"/>
    </location>
</feature>
<evidence type="ECO:0000256" key="5">
    <source>
        <dbReference type="SAM" id="MobiDB-lite"/>
    </source>
</evidence>